<dbReference type="InterPro" id="IPR001387">
    <property type="entry name" value="Cro/C1-type_HTH"/>
</dbReference>
<comment type="caution">
    <text evidence="4">The sequence shown here is derived from an EMBL/GenBank/DDBJ whole genome shotgun (WGS) entry which is preliminary data.</text>
</comment>
<dbReference type="Gene3D" id="1.10.260.40">
    <property type="entry name" value="lambda repressor-like DNA-binding domains"/>
    <property type="match status" value="1"/>
</dbReference>
<sequence>MESQFGKNIRKIRLAKGLTLKQLAEKLGVSHQSVEKWEKGITMPTGKRLLLLAEVLEVTQNQLYETDKSEELDTVVISKVEYDRFQQALTRENELLRELAELRKEKIKDLEAEKIKGGSPVKNPTSVPN</sequence>
<protein>
    <submittedName>
        <fullName evidence="4">Helix-turn-helix transcriptional regulator</fullName>
    </submittedName>
</protein>
<feature type="domain" description="HTH cro/C1-type" evidence="3">
    <location>
        <begin position="9"/>
        <end position="63"/>
    </location>
</feature>
<dbReference type="SUPFAM" id="SSF47413">
    <property type="entry name" value="lambda repressor-like DNA-binding domains"/>
    <property type="match status" value="1"/>
</dbReference>
<dbReference type="CDD" id="cd00093">
    <property type="entry name" value="HTH_XRE"/>
    <property type="match status" value="1"/>
</dbReference>
<dbReference type="RefSeq" id="WP_283368398.1">
    <property type="nucleotide sequence ID" value="NZ_JASHID010000001.1"/>
</dbReference>
<dbReference type="PROSITE" id="PS50943">
    <property type="entry name" value="HTH_CROC1"/>
    <property type="match status" value="1"/>
</dbReference>
<dbReference type="EMBL" id="JASHID010000001">
    <property type="protein sequence ID" value="MDI9863060.1"/>
    <property type="molecule type" value="Genomic_DNA"/>
</dbReference>
<dbReference type="PANTHER" id="PTHR46558:SF4">
    <property type="entry name" value="DNA-BIDING PHAGE PROTEIN"/>
    <property type="match status" value="1"/>
</dbReference>
<evidence type="ECO:0000313" key="5">
    <source>
        <dbReference type="Proteomes" id="UP001236569"/>
    </source>
</evidence>
<evidence type="ECO:0000259" key="3">
    <source>
        <dbReference type="PROSITE" id="PS50943"/>
    </source>
</evidence>
<evidence type="ECO:0000256" key="1">
    <source>
        <dbReference type="ARBA" id="ARBA00023125"/>
    </source>
</evidence>
<gene>
    <name evidence="4" type="ORF">QM480_01885</name>
</gene>
<evidence type="ECO:0000256" key="2">
    <source>
        <dbReference type="SAM" id="Coils"/>
    </source>
</evidence>
<keyword evidence="5" id="KW-1185">Reference proteome</keyword>
<dbReference type="PANTHER" id="PTHR46558">
    <property type="entry name" value="TRACRIPTIONAL REGULATORY PROTEIN-RELATED-RELATED"/>
    <property type="match status" value="1"/>
</dbReference>
<dbReference type="SMART" id="SM00530">
    <property type="entry name" value="HTH_XRE"/>
    <property type="match status" value="1"/>
</dbReference>
<organism evidence="4 5">
    <name type="scientific">Flectobacillus longus</name>
    <dbReference type="NCBI Taxonomy" id="2984207"/>
    <lineage>
        <taxon>Bacteria</taxon>
        <taxon>Pseudomonadati</taxon>
        <taxon>Bacteroidota</taxon>
        <taxon>Cytophagia</taxon>
        <taxon>Cytophagales</taxon>
        <taxon>Flectobacillaceae</taxon>
        <taxon>Flectobacillus</taxon>
    </lineage>
</organism>
<reference evidence="4 5" key="1">
    <citation type="submission" date="2023-05" db="EMBL/GenBank/DDBJ databases">
        <title>Novel species of genus Flectobacillus isolated from stream in China.</title>
        <authorList>
            <person name="Lu H."/>
        </authorList>
    </citation>
    <scope>NUCLEOTIDE SEQUENCE [LARGE SCALE GENOMIC DNA]</scope>
    <source>
        <strain evidence="4 5">DC10W</strain>
    </source>
</reference>
<dbReference type="Proteomes" id="UP001236569">
    <property type="component" value="Unassembled WGS sequence"/>
</dbReference>
<evidence type="ECO:0000313" key="4">
    <source>
        <dbReference type="EMBL" id="MDI9863060.1"/>
    </source>
</evidence>
<accession>A0ABT6YHJ6</accession>
<dbReference type="InterPro" id="IPR010982">
    <property type="entry name" value="Lambda_DNA-bd_dom_sf"/>
</dbReference>
<dbReference type="Pfam" id="PF01381">
    <property type="entry name" value="HTH_3"/>
    <property type="match status" value="1"/>
</dbReference>
<keyword evidence="1" id="KW-0238">DNA-binding</keyword>
<name>A0ABT6YHJ6_9BACT</name>
<feature type="coiled-coil region" evidence="2">
    <location>
        <begin position="82"/>
        <end position="113"/>
    </location>
</feature>
<proteinExistence type="predicted"/>
<keyword evidence="2" id="KW-0175">Coiled coil</keyword>